<proteinExistence type="predicted"/>
<feature type="signal peptide" evidence="1">
    <location>
        <begin position="1"/>
        <end position="27"/>
    </location>
</feature>
<name>A0ABS6EG73_9CLOT</name>
<dbReference type="Proteomes" id="UP000726170">
    <property type="component" value="Unassembled WGS sequence"/>
</dbReference>
<sequence>MKNKKIYNLIFALGIVFISFHNPSVKAYATKSGSVNMESLLNVRESESIDSKVIYKLVGNDNVTIVDETEECYKIRVGYDLYGYVDKEHITLKKEASQPRMEDKTMEDTIKENDKYYVDNRKTWVITFNKRLKFDEDDLKGVTVEDKEGKEVPVYVKGDENKISVFPEEDSYQYGESYTLNIGDNIKSFYGDKLKEEKKVEFKIKSENECFGLGENETKYVTNDRPYDWYTSQYDTGKYSNNNSNVACATMALKWLKPDYNKSVEYARSTYINDGKPWDMDMLQAYLEKFGVKSRRVWMSSYEIWNDKPIIDELDKGNILIFGVWVDDIEYNPNTEERVGDFHLRKGKTFSTNAIIVKGYKIVDGKTYFEIYDPACEDYQRYLDGTPKGENRYYSSEQLSKSLHYKYFIVPENK</sequence>
<feature type="chain" id="PRO_5045836431" evidence="1">
    <location>
        <begin position="28"/>
        <end position="414"/>
    </location>
</feature>
<protein>
    <submittedName>
        <fullName evidence="2">SH3 domain-containing protein</fullName>
    </submittedName>
</protein>
<dbReference type="RefSeq" id="WP_216438112.1">
    <property type="nucleotide sequence ID" value="NZ_JAHLQF010000001.1"/>
</dbReference>
<keyword evidence="3" id="KW-1185">Reference proteome</keyword>
<comment type="caution">
    <text evidence="2">The sequence shown here is derived from an EMBL/GenBank/DDBJ whole genome shotgun (WGS) entry which is preliminary data.</text>
</comment>
<dbReference type="EMBL" id="JAHLQF010000001">
    <property type="protein sequence ID" value="MBU5483757.1"/>
    <property type="molecule type" value="Genomic_DNA"/>
</dbReference>
<keyword evidence="1" id="KW-0732">Signal</keyword>
<evidence type="ECO:0000313" key="2">
    <source>
        <dbReference type="EMBL" id="MBU5483757.1"/>
    </source>
</evidence>
<gene>
    <name evidence="2" type="ORF">KQI86_05395</name>
</gene>
<accession>A0ABS6EG73</accession>
<organism evidence="2 3">
    <name type="scientific">Clostridium mobile</name>
    <dbReference type="NCBI Taxonomy" id="2841512"/>
    <lineage>
        <taxon>Bacteria</taxon>
        <taxon>Bacillati</taxon>
        <taxon>Bacillota</taxon>
        <taxon>Clostridia</taxon>
        <taxon>Eubacteriales</taxon>
        <taxon>Clostridiaceae</taxon>
        <taxon>Clostridium</taxon>
    </lineage>
</organism>
<reference evidence="2 3" key="1">
    <citation type="submission" date="2021-06" db="EMBL/GenBank/DDBJ databases">
        <authorList>
            <person name="Sun Q."/>
            <person name="Li D."/>
        </authorList>
    </citation>
    <scope>NUCLEOTIDE SEQUENCE [LARGE SCALE GENOMIC DNA]</scope>
    <source>
        <strain evidence="2 3">MSJ-11</strain>
    </source>
</reference>
<evidence type="ECO:0000313" key="3">
    <source>
        <dbReference type="Proteomes" id="UP000726170"/>
    </source>
</evidence>
<evidence type="ECO:0000256" key="1">
    <source>
        <dbReference type="SAM" id="SignalP"/>
    </source>
</evidence>